<sequence>MLSSGALGPAAAAGAAAACAPLPGGLNPIWLAQSKLRRRRFDEAIEICSAALAAKPYDQAAWYLKARALTLKNWLDDSEIEEEGIGDALLEEAGTAQVARPGTSLARPSGGANAPSSSGGGSSSPAVRPVSHAGRPLTGFARPGTSTRPGTGARPGTTGGAAAVQAALRGGGKPGTARPVTSSGRFVRLGTASLASEPGGPFINAGRLDLRKYAARPNLARVLCDYLLHVDNDARRALELAAAATQAAGFEDWWWKARLGEAYGRLGLLRDAAQQLASSLRNQDMVSTALALGRVHQRLDQPAAALALYADAAARQPWEPGLLLAAARVKDAMGQGEEALGLYQQVLAMDASSVEAIACLGAHHFYSDQPELALRHFRRLLQMGVASAELWANVGLACFAAGQYDLALPAMERALAAADDGAAPEVWYNVGQIATGIGDTSWAAQCFRLAVSLDPTHAEAWNNLAVLEARRGSEARARAYLRTARAAGPGAYEAHFNAALLAWRRGELQEAWGAVNAGLAAFGAHPEGLELRRLIRAQLTAL</sequence>
<dbReference type="GO" id="GO:0034464">
    <property type="term" value="C:BBSome"/>
    <property type="evidence" value="ECO:0007669"/>
    <property type="project" value="InterPro"/>
</dbReference>
<dbReference type="PANTHER" id="PTHR44177:SF1">
    <property type="entry name" value="TETRATRICOPEPTIDE REPEAT PROTEIN 8"/>
    <property type="match status" value="1"/>
</dbReference>
<organism evidence="3 4">
    <name type="scientific">Raphidocelis subcapitata</name>
    <dbReference type="NCBI Taxonomy" id="307507"/>
    <lineage>
        <taxon>Eukaryota</taxon>
        <taxon>Viridiplantae</taxon>
        <taxon>Chlorophyta</taxon>
        <taxon>core chlorophytes</taxon>
        <taxon>Chlorophyceae</taxon>
        <taxon>CS clade</taxon>
        <taxon>Sphaeropleales</taxon>
        <taxon>Selenastraceae</taxon>
        <taxon>Raphidocelis</taxon>
    </lineage>
</organism>
<dbReference type="CDD" id="cd21341">
    <property type="entry name" value="TTC8_N"/>
    <property type="match status" value="1"/>
</dbReference>
<name>A0A2V0P7G6_9CHLO</name>
<evidence type="ECO:0000256" key="1">
    <source>
        <dbReference type="PROSITE-ProRule" id="PRU00339"/>
    </source>
</evidence>
<dbReference type="InParanoid" id="A0A2V0P7G6"/>
<dbReference type="OrthoDB" id="421121at2759"/>
<comment type="caution">
    <text evidence="3">The sequence shown here is derived from an EMBL/GenBank/DDBJ whole genome shotgun (WGS) entry which is preliminary data.</text>
</comment>
<reference evidence="3 4" key="1">
    <citation type="journal article" date="2018" name="Sci. Rep.">
        <title>Raphidocelis subcapitata (=Pseudokirchneriella subcapitata) provides an insight into genome evolution and environmental adaptations in the Sphaeropleales.</title>
        <authorList>
            <person name="Suzuki S."/>
            <person name="Yamaguchi H."/>
            <person name="Nakajima N."/>
            <person name="Kawachi M."/>
        </authorList>
    </citation>
    <scope>NUCLEOTIDE SEQUENCE [LARGE SCALE GENOMIC DNA]</scope>
    <source>
        <strain evidence="3 4">NIES-35</strain>
    </source>
</reference>
<dbReference type="STRING" id="307507.A0A2V0P7G6"/>
<dbReference type="InterPro" id="IPR019734">
    <property type="entry name" value="TPR_rpt"/>
</dbReference>
<gene>
    <name evidence="3" type="ORF">Rsub_06122</name>
</gene>
<dbReference type="SUPFAM" id="SSF48452">
    <property type="entry name" value="TPR-like"/>
    <property type="match status" value="3"/>
</dbReference>
<dbReference type="PANTHER" id="PTHR44177">
    <property type="entry name" value="TETRATRICOPEPTIDE REPEAT PROTEIN 8"/>
    <property type="match status" value="1"/>
</dbReference>
<dbReference type="Pfam" id="PF13432">
    <property type="entry name" value="TPR_16"/>
    <property type="match status" value="3"/>
</dbReference>
<feature type="compositionally biased region" description="Low complexity" evidence="2">
    <location>
        <begin position="141"/>
        <end position="161"/>
    </location>
</feature>
<dbReference type="PROSITE" id="PS50005">
    <property type="entry name" value="TPR"/>
    <property type="match status" value="2"/>
</dbReference>
<dbReference type="Proteomes" id="UP000247498">
    <property type="component" value="Unassembled WGS sequence"/>
</dbReference>
<dbReference type="GO" id="GO:0097730">
    <property type="term" value="C:non-motile cilium"/>
    <property type="evidence" value="ECO:0007669"/>
    <property type="project" value="TreeGrafter"/>
</dbReference>
<evidence type="ECO:0000313" key="4">
    <source>
        <dbReference type="Proteomes" id="UP000247498"/>
    </source>
</evidence>
<dbReference type="GO" id="GO:0036064">
    <property type="term" value="C:ciliary basal body"/>
    <property type="evidence" value="ECO:0007669"/>
    <property type="project" value="TreeGrafter"/>
</dbReference>
<keyword evidence="1" id="KW-0802">TPR repeat</keyword>
<proteinExistence type="predicted"/>
<accession>A0A2V0P7G6</accession>
<dbReference type="InterPro" id="IPR011990">
    <property type="entry name" value="TPR-like_helical_dom_sf"/>
</dbReference>
<evidence type="ECO:0000313" key="3">
    <source>
        <dbReference type="EMBL" id="GBF93790.1"/>
    </source>
</evidence>
<dbReference type="EMBL" id="BDRX01000044">
    <property type="protein sequence ID" value="GBF93790.1"/>
    <property type="molecule type" value="Genomic_DNA"/>
</dbReference>
<dbReference type="AlphaFoldDB" id="A0A2V0P7G6"/>
<evidence type="ECO:0000256" key="2">
    <source>
        <dbReference type="SAM" id="MobiDB-lite"/>
    </source>
</evidence>
<dbReference type="GO" id="GO:1905515">
    <property type="term" value="P:non-motile cilium assembly"/>
    <property type="evidence" value="ECO:0007669"/>
    <property type="project" value="InterPro"/>
</dbReference>
<feature type="compositionally biased region" description="Low complexity" evidence="2">
    <location>
        <begin position="106"/>
        <end position="131"/>
    </location>
</feature>
<dbReference type="InterPro" id="IPR028796">
    <property type="entry name" value="BBS8"/>
</dbReference>
<protein>
    <submittedName>
        <fullName evidence="3">Uncharacterized protein</fullName>
    </submittedName>
</protein>
<feature type="repeat" description="TPR" evidence="1">
    <location>
        <begin position="388"/>
        <end position="421"/>
    </location>
</feature>
<dbReference type="SMART" id="SM00028">
    <property type="entry name" value="TPR"/>
    <property type="match status" value="7"/>
</dbReference>
<dbReference type="Gene3D" id="1.25.40.10">
    <property type="entry name" value="Tetratricopeptide repeat domain"/>
    <property type="match status" value="1"/>
</dbReference>
<keyword evidence="4" id="KW-1185">Reference proteome</keyword>
<feature type="region of interest" description="Disordered" evidence="2">
    <location>
        <begin position="96"/>
        <end position="161"/>
    </location>
</feature>
<feature type="repeat" description="TPR" evidence="1">
    <location>
        <begin position="424"/>
        <end position="457"/>
    </location>
</feature>